<comment type="caution">
    <text evidence="1">The sequence shown here is derived from an EMBL/GenBank/DDBJ whole genome shotgun (WGS) entry which is preliminary data.</text>
</comment>
<dbReference type="AlphaFoldDB" id="A0A9N9V9K2"/>
<dbReference type="EMBL" id="CABFNQ020000628">
    <property type="protein sequence ID" value="CAH0020133.1"/>
    <property type="molecule type" value="Genomic_DNA"/>
</dbReference>
<keyword evidence="2" id="KW-1185">Reference proteome</keyword>
<evidence type="ECO:0000313" key="1">
    <source>
        <dbReference type="EMBL" id="CAH0020133.1"/>
    </source>
</evidence>
<evidence type="ECO:0000313" key="2">
    <source>
        <dbReference type="Proteomes" id="UP000696573"/>
    </source>
</evidence>
<proteinExistence type="predicted"/>
<sequence>MAATLRSVPGLDYDRGEEAGYAPNRNLTAANGQMSQSSILVDQVWQQEQPCESPQYFPFQ</sequence>
<name>A0A9N9V9K2_9HYPO</name>
<reference evidence="1" key="1">
    <citation type="submission" date="2021-10" db="EMBL/GenBank/DDBJ databases">
        <authorList>
            <person name="Piombo E."/>
        </authorList>
    </citation>
    <scope>NUCLEOTIDE SEQUENCE</scope>
</reference>
<organism evidence="1 2">
    <name type="scientific">Clonostachys rhizophaga</name>
    <dbReference type="NCBI Taxonomy" id="160324"/>
    <lineage>
        <taxon>Eukaryota</taxon>
        <taxon>Fungi</taxon>
        <taxon>Dikarya</taxon>
        <taxon>Ascomycota</taxon>
        <taxon>Pezizomycotina</taxon>
        <taxon>Sordariomycetes</taxon>
        <taxon>Hypocreomycetidae</taxon>
        <taxon>Hypocreales</taxon>
        <taxon>Bionectriaceae</taxon>
        <taxon>Clonostachys</taxon>
    </lineage>
</organism>
<gene>
    <name evidence="1" type="ORF">CRHIZ90672A_00019028</name>
</gene>
<protein>
    <submittedName>
        <fullName evidence="1">Uncharacterized protein</fullName>
    </submittedName>
</protein>
<accession>A0A9N9V9K2</accession>
<dbReference type="Proteomes" id="UP000696573">
    <property type="component" value="Unassembled WGS sequence"/>
</dbReference>